<dbReference type="PROSITE" id="PS51375">
    <property type="entry name" value="PPR"/>
    <property type="match status" value="6"/>
</dbReference>
<dbReference type="InterPro" id="IPR046848">
    <property type="entry name" value="E_motif"/>
</dbReference>
<dbReference type="OrthoDB" id="185373at2759"/>
<dbReference type="NCBIfam" id="TIGR00756">
    <property type="entry name" value="PPR"/>
    <property type="match status" value="5"/>
</dbReference>
<dbReference type="GO" id="GO:0008270">
    <property type="term" value="F:zinc ion binding"/>
    <property type="evidence" value="ECO:0007669"/>
    <property type="project" value="InterPro"/>
</dbReference>
<dbReference type="GO" id="GO:0009451">
    <property type="term" value="P:RNA modification"/>
    <property type="evidence" value="ECO:0007669"/>
    <property type="project" value="InterPro"/>
</dbReference>
<dbReference type="FunFam" id="1.25.40.10:FF:000090">
    <property type="entry name" value="Pentatricopeptide repeat-containing protein, chloroplastic"/>
    <property type="match status" value="1"/>
</dbReference>
<name>A0A0K9PWZ8_ZOSMR</name>
<dbReference type="Gene3D" id="1.25.40.10">
    <property type="entry name" value="Tetratricopeptide repeat domain"/>
    <property type="match status" value="4"/>
</dbReference>
<dbReference type="Pfam" id="PF13041">
    <property type="entry name" value="PPR_2"/>
    <property type="match status" value="3"/>
</dbReference>
<accession>A0A0K9PWZ8</accession>
<evidence type="ECO:0000313" key="5">
    <source>
        <dbReference type="Proteomes" id="UP000036987"/>
    </source>
</evidence>
<organism evidence="4 5">
    <name type="scientific">Zostera marina</name>
    <name type="common">Eelgrass</name>
    <dbReference type="NCBI Taxonomy" id="29655"/>
    <lineage>
        <taxon>Eukaryota</taxon>
        <taxon>Viridiplantae</taxon>
        <taxon>Streptophyta</taxon>
        <taxon>Embryophyta</taxon>
        <taxon>Tracheophyta</taxon>
        <taxon>Spermatophyta</taxon>
        <taxon>Magnoliopsida</taxon>
        <taxon>Liliopsida</taxon>
        <taxon>Zosteraceae</taxon>
        <taxon>Zostera</taxon>
    </lineage>
</organism>
<protein>
    <submittedName>
        <fullName evidence="4">Pentatricopeptide repeat-containing protein</fullName>
    </submittedName>
</protein>
<evidence type="ECO:0000256" key="1">
    <source>
        <dbReference type="ARBA" id="ARBA00022737"/>
    </source>
</evidence>
<dbReference type="InterPro" id="IPR046960">
    <property type="entry name" value="PPR_At4g14850-like_plant"/>
</dbReference>
<dbReference type="Pfam" id="PF20431">
    <property type="entry name" value="E_motif"/>
    <property type="match status" value="1"/>
</dbReference>
<gene>
    <name evidence="4" type="ORF">ZOSMA_15G01110</name>
</gene>
<feature type="repeat" description="PPR" evidence="2">
    <location>
        <begin position="109"/>
        <end position="143"/>
    </location>
</feature>
<proteinExistence type="predicted"/>
<dbReference type="InterPro" id="IPR011990">
    <property type="entry name" value="TPR-like_helical_dom_sf"/>
</dbReference>
<dbReference type="FunFam" id="1.25.40.10:FF:000285">
    <property type="entry name" value="Pentatricopeptide repeat-containing protein, chloroplastic"/>
    <property type="match status" value="1"/>
</dbReference>
<dbReference type="InterPro" id="IPR002885">
    <property type="entry name" value="PPR_rpt"/>
</dbReference>
<comment type="caution">
    <text evidence="4">The sequence shown here is derived from an EMBL/GenBank/DDBJ whole genome shotgun (WGS) entry which is preliminary data.</text>
</comment>
<keyword evidence="1" id="KW-0677">Repeat</keyword>
<feature type="repeat" description="PPR" evidence="2">
    <location>
        <begin position="73"/>
        <end position="103"/>
    </location>
</feature>
<reference evidence="5" key="1">
    <citation type="journal article" date="2016" name="Nature">
        <title>The genome of the seagrass Zostera marina reveals angiosperm adaptation to the sea.</title>
        <authorList>
            <person name="Olsen J.L."/>
            <person name="Rouze P."/>
            <person name="Verhelst B."/>
            <person name="Lin Y.-C."/>
            <person name="Bayer T."/>
            <person name="Collen J."/>
            <person name="Dattolo E."/>
            <person name="De Paoli E."/>
            <person name="Dittami S."/>
            <person name="Maumus F."/>
            <person name="Michel G."/>
            <person name="Kersting A."/>
            <person name="Lauritano C."/>
            <person name="Lohaus R."/>
            <person name="Toepel M."/>
            <person name="Tonon T."/>
            <person name="Vanneste K."/>
            <person name="Amirebrahimi M."/>
            <person name="Brakel J."/>
            <person name="Bostroem C."/>
            <person name="Chovatia M."/>
            <person name="Grimwood J."/>
            <person name="Jenkins J.W."/>
            <person name="Jueterbock A."/>
            <person name="Mraz A."/>
            <person name="Stam W.T."/>
            <person name="Tice H."/>
            <person name="Bornberg-Bauer E."/>
            <person name="Green P.J."/>
            <person name="Pearson G.A."/>
            <person name="Procaccini G."/>
            <person name="Duarte C.M."/>
            <person name="Schmutz J."/>
            <person name="Reusch T.B.H."/>
            <person name="Van de Peer Y."/>
        </authorList>
    </citation>
    <scope>NUCLEOTIDE SEQUENCE [LARGE SCALE GENOMIC DNA]</scope>
    <source>
        <strain evidence="5">cv. Finnish</strain>
    </source>
</reference>
<feature type="repeat" description="PPR" evidence="2">
    <location>
        <begin position="242"/>
        <end position="276"/>
    </location>
</feature>
<feature type="repeat" description="PPR" evidence="2">
    <location>
        <begin position="175"/>
        <end position="209"/>
    </location>
</feature>
<feature type="repeat" description="PPR" evidence="2">
    <location>
        <begin position="375"/>
        <end position="409"/>
    </location>
</feature>
<dbReference type="EMBL" id="LFYR01000620">
    <property type="protein sequence ID" value="KMZ72772.1"/>
    <property type="molecule type" value="Genomic_DNA"/>
</dbReference>
<feature type="domain" description="DYW" evidence="3">
    <location>
        <begin position="607"/>
        <end position="695"/>
    </location>
</feature>
<dbReference type="Proteomes" id="UP000036987">
    <property type="component" value="Unassembled WGS sequence"/>
</dbReference>
<dbReference type="PANTHER" id="PTHR24015">
    <property type="entry name" value="OS07G0578800 PROTEIN-RELATED"/>
    <property type="match status" value="1"/>
</dbReference>
<evidence type="ECO:0000256" key="2">
    <source>
        <dbReference type="PROSITE-ProRule" id="PRU00708"/>
    </source>
</evidence>
<dbReference type="InterPro" id="IPR032867">
    <property type="entry name" value="DYW_dom"/>
</dbReference>
<feature type="repeat" description="PPR" evidence="2">
    <location>
        <begin position="144"/>
        <end position="174"/>
    </location>
</feature>
<dbReference type="Pfam" id="PF14432">
    <property type="entry name" value="DYW_deaminase"/>
    <property type="match status" value="1"/>
</dbReference>
<keyword evidence="5" id="KW-1185">Reference proteome</keyword>
<dbReference type="AlphaFoldDB" id="A0A0K9PWZ8"/>
<dbReference type="PANTHER" id="PTHR24015:SF1063">
    <property type="entry name" value="OS12G0156900 PROTEIN"/>
    <property type="match status" value="1"/>
</dbReference>
<dbReference type="GO" id="GO:0003723">
    <property type="term" value="F:RNA binding"/>
    <property type="evidence" value="ECO:0007669"/>
    <property type="project" value="InterPro"/>
</dbReference>
<evidence type="ECO:0000259" key="3">
    <source>
        <dbReference type="Pfam" id="PF14432"/>
    </source>
</evidence>
<sequence length="695" mass="78179">MYGRFTSGECAAMIKNCTTLYHLKSIHASMFRSYLIPTPQFLTTQLISKYSQLDAFYHAQTVLSSTTTSTVTDTPIYTSLIRGYTDHGSSDKAIRLYRQMRNIVGPICDSQTYPIVIKACSKIGDLEEGKKIHKEAEESGFGRNPTVINALIGMYGKCGCFDIAKKLFDEMIERTVVSWSAMIGACEKNGRWEEGIKLFYRMSAEGVRPNRGSFVNVMNCYLSEEEADTVHQMVVDEGLSEEPLVQNLMVKMYVRCGRVETAREVFDKMTRKNLVVLNLLIEGFAISDSPMESLQMFVDMKTNGIRPDDATLYGIIHACSVMASSKLPRCVHGILLKEIGHQGIELQNALADLYVQCGMVRSAHRLFDNTFEKKNLESWNIMISGYGIHGMAKVALDLFEKMKEASIKPNDDTMLSVLSAYFHSGLVDEGRRFFNSMTEDFGISPKSKHYSCMVDLMGRGGYPREEILNFIQNMPIKPDSCVWESLLSSCRTRDDTDIEVAETAAKSLLEADSENQSGYVLLSNIYTYLGKQEESNHIRDLMVERGVKRTEGVSFVEVRNNVCRFSTGGSLLQSDESLSKVVQKLMESIRKEEEVEGAEGENGLKRNLLLHDIEEETNENLVHEHSEKLAVAFALVNSEHDSSDDLTILVRKNSRVCTDCHKFVKLASKIAERVIVLRDSNRFHRFKAGVCSCGN</sequence>
<evidence type="ECO:0000313" key="4">
    <source>
        <dbReference type="EMBL" id="KMZ72772.1"/>
    </source>
</evidence>
<dbReference type="Pfam" id="PF01535">
    <property type="entry name" value="PPR"/>
    <property type="match status" value="3"/>
</dbReference>